<feature type="transmembrane region" description="Helical" evidence="1">
    <location>
        <begin position="219"/>
        <end position="237"/>
    </location>
</feature>
<keyword evidence="1" id="KW-0812">Transmembrane</keyword>
<dbReference type="AlphaFoldDB" id="F4QGM9"/>
<keyword evidence="3" id="KW-1185">Reference proteome</keyword>
<keyword evidence="1" id="KW-0472">Membrane</keyword>
<gene>
    <name evidence="2" type="ORF">ABI_09180</name>
</gene>
<evidence type="ECO:0000313" key="2">
    <source>
        <dbReference type="EMBL" id="EGF92481.1"/>
    </source>
</evidence>
<accession>F4QGM9</accession>
<dbReference type="STRING" id="715226.ABI_09180"/>
<feature type="transmembrane region" description="Helical" evidence="1">
    <location>
        <begin position="19"/>
        <end position="39"/>
    </location>
</feature>
<protein>
    <submittedName>
        <fullName evidence="2">Uncharacterized protein</fullName>
    </submittedName>
</protein>
<dbReference type="RefSeq" id="WP_006271656.1">
    <property type="nucleotide sequence ID" value="NZ_GL883077.1"/>
</dbReference>
<evidence type="ECO:0000313" key="3">
    <source>
        <dbReference type="Proteomes" id="UP000006512"/>
    </source>
</evidence>
<name>F4QGM9_9CAUL</name>
<reference evidence="3" key="1">
    <citation type="submission" date="2011-03" db="EMBL/GenBank/DDBJ databases">
        <title>Draft genome sequence of Brevundimonas diminuta.</title>
        <authorList>
            <person name="Brown P.J.B."/>
            <person name="Buechlein A."/>
            <person name="Hemmerich C."/>
            <person name="Brun Y.V."/>
        </authorList>
    </citation>
    <scope>NUCLEOTIDE SEQUENCE [LARGE SCALE GENOMIC DNA]</scope>
    <source>
        <strain evidence="3">C19</strain>
    </source>
</reference>
<dbReference type="EMBL" id="GL883077">
    <property type="protein sequence ID" value="EGF92481.1"/>
    <property type="molecule type" value="Genomic_DNA"/>
</dbReference>
<keyword evidence="1" id="KW-1133">Transmembrane helix</keyword>
<feature type="transmembrane region" description="Helical" evidence="1">
    <location>
        <begin position="45"/>
        <end position="72"/>
    </location>
</feature>
<dbReference type="HOGENOM" id="CLU_843713_0_0_5"/>
<proteinExistence type="predicted"/>
<feature type="transmembrane region" description="Helical" evidence="1">
    <location>
        <begin position="183"/>
        <end position="207"/>
    </location>
</feature>
<sequence>MFDPSNYPRTYTATSGRKLLFTAVALAGNLLVAWQFAIFHASPPWWPLVSTALAVLSAAWVTHQIAESLVVYPDRLEVRSLMSRRIVRRCDLAAFVASWPHEDGRIVVWLRLSNGKVTKIQTLGPADEAFIAWLDHVLPGAMAPPPEPDTDQAPYQSGSRAALGHFDASAYPRLYQKPRGVRFGASVPAVVTGLVLAVFAMSFIVLTPGSQLLQHMRHPLAWLTVLMPAGFAVREFIAAWADWRTRLVLHADRLELVERVRRIVRRDQIAVCRHYVSDDDAVRYIKLYLRDHRQVVVSSFVAADAAFDVWFREIPIVVNTVDLDSDCDD</sequence>
<organism evidence="2 3">
    <name type="scientific">Asticcacaulis biprosthecium C19</name>
    <dbReference type="NCBI Taxonomy" id="715226"/>
    <lineage>
        <taxon>Bacteria</taxon>
        <taxon>Pseudomonadati</taxon>
        <taxon>Pseudomonadota</taxon>
        <taxon>Alphaproteobacteria</taxon>
        <taxon>Caulobacterales</taxon>
        <taxon>Caulobacteraceae</taxon>
        <taxon>Asticcacaulis</taxon>
    </lineage>
</organism>
<dbReference type="Proteomes" id="UP000006512">
    <property type="component" value="Unassembled WGS sequence"/>
</dbReference>
<evidence type="ECO:0000256" key="1">
    <source>
        <dbReference type="SAM" id="Phobius"/>
    </source>
</evidence>